<dbReference type="EMBL" id="VLLB01000005">
    <property type="protein sequence ID" value="TWI64334.1"/>
    <property type="molecule type" value="Genomic_DNA"/>
</dbReference>
<dbReference type="AlphaFoldDB" id="A0A562R6Z6"/>
<sequence>MKLLRASRRDGAAALLARWCVAAFAVAIAAAAQWPGATLPGDERLRDVIVRAQASPVPEERLVVVDIDEASLRRAGAWPWPRDRLAHMVENLVGPYGARVVGLDIVLPERADAAGDERLALLGRFGPLVLPQSFVFDGSGSLQVGTLGGGRPAAAGDAVPARGFVANHAGLAGAARFGNIGFLPDMDGMLRRLPMQTFYQGRTYPALSLAMLGGAVAGAGPVAGMQSGHGLRRIPYARQLEAYTVVPAADILDLAVPAEWLRDKYVLIGSSALGLADRVATPLSPNTSGLLVHAEALTALLDVRDGSAPAPWPGRTVAVAFAALLAGLTLYTLPRLAAWANVALLAVAALAWLALVWLLVPHDAAFSPVGPLLSCLLLLAIAVPLAWQQAQQQSRKLLGTLRQYVADAVVDELLRSNLADPLAPTRCQVTTLIADMEGYTTHVASLPVEQAARLTRDFLNCLTGPVLDAGGTLDKFTGDGLVAFWGAPLPVPDHADQALGAALAIMAALDGFNAARRAAGQAPVRVRIGIESGEAMAGDFGSSARSIYTAVGDSVNVASRLETAARDLPCDVLVGPGTFALARRHALAPVGQVVLRGRDSLTMLYTLTALAAKGTI</sequence>
<evidence type="ECO:0000256" key="2">
    <source>
        <dbReference type="SAM" id="SignalP"/>
    </source>
</evidence>
<dbReference type="InterPro" id="IPR050697">
    <property type="entry name" value="Adenylyl/Guanylyl_Cyclase_3/4"/>
</dbReference>
<gene>
    <name evidence="4" type="ORF">IP91_03103</name>
</gene>
<comment type="caution">
    <text evidence="4">The sequence shown here is derived from an EMBL/GenBank/DDBJ whole genome shotgun (WGS) entry which is preliminary data.</text>
</comment>
<dbReference type="Pfam" id="PF00211">
    <property type="entry name" value="Guanylate_cyc"/>
    <property type="match status" value="1"/>
</dbReference>
<protein>
    <submittedName>
        <fullName evidence="4">Adenylate cyclase</fullName>
    </submittedName>
</protein>
<dbReference type="GO" id="GO:0004016">
    <property type="term" value="F:adenylate cyclase activity"/>
    <property type="evidence" value="ECO:0007669"/>
    <property type="project" value="UniProtKB-ARBA"/>
</dbReference>
<feature type="transmembrane region" description="Helical" evidence="1">
    <location>
        <begin position="338"/>
        <end position="360"/>
    </location>
</feature>
<dbReference type="PANTHER" id="PTHR43081:SF1">
    <property type="entry name" value="ADENYLATE CYCLASE, TERMINAL-DIFFERENTIATION SPECIFIC"/>
    <property type="match status" value="1"/>
</dbReference>
<proteinExistence type="predicted"/>
<dbReference type="RefSeq" id="WP_158643155.1">
    <property type="nucleotide sequence ID" value="NZ_VLLB01000005.1"/>
</dbReference>
<dbReference type="SMART" id="SM01080">
    <property type="entry name" value="CHASE2"/>
    <property type="match status" value="1"/>
</dbReference>
<dbReference type="InterPro" id="IPR029787">
    <property type="entry name" value="Nucleotide_cyclase"/>
</dbReference>
<dbReference type="Gene3D" id="3.30.70.1230">
    <property type="entry name" value="Nucleotide cyclase"/>
    <property type="match status" value="1"/>
</dbReference>
<dbReference type="GO" id="GO:0035556">
    <property type="term" value="P:intracellular signal transduction"/>
    <property type="evidence" value="ECO:0007669"/>
    <property type="project" value="InterPro"/>
</dbReference>
<feature type="domain" description="Guanylate cyclase" evidence="3">
    <location>
        <begin position="430"/>
        <end position="562"/>
    </location>
</feature>
<evidence type="ECO:0000259" key="3">
    <source>
        <dbReference type="PROSITE" id="PS50125"/>
    </source>
</evidence>
<keyword evidence="1" id="KW-0472">Membrane</keyword>
<dbReference type="SUPFAM" id="SSF55073">
    <property type="entry name" value="Nucleotide cyclase"/>
    <property type="match status" value="1"/>
</dbReference>
<reference evidence="4 5" key="1">
    <citation type="journal article" date="2015" name="Stand. Genomic Sci.">
        <title>Genomic Encyclopedia of Bacterial and Archaeal Type Strains, Phase III: the genomes of soil and plant-associated and newly described type strains.</title>
        <authorList>
            <person name="Whitman W.B."/>
            <person name="Woyke T."/>
            <person name="Klenk H.P."/>
            <person name="Zhou Y."/>
            <person name="Lilburn T.G."/>
            <person name="Beck B.J."/>
            <person name="De Vos P."/>
            <person name="Vandamme P."/>
            <person name="Eisen J.A."/>
            <person name="Garrity G."/>
            <person name="Hugenholtz P."/>
            <person name="Kyrpides N.C."/>
        </authorList>
    </citation>
    <scope>NUCLEOTIDE SEQUENCE [LARGE SCALE GENOMIC DNA]</scope>
    <source>
        <strain evidence="4 5">CGMCC 1.10822</strain>
    </source>
</reference>
<dbReference type="CDD" id="cd07302">
    <property type="entry name" value="CHD"/>
    <property type="match status" value="1"/>
</dbReference>
<name>A0A562R6Z6_9BURK</name>
<evidence type="ECO:0000313" key="4">
    <source>
        <dbReference type="EMBL" id="TWI64334.1"/>
    </source>
</evidence>
<accession>A0A562R6Z6</accession>
<dbReference type="PANTHER" id="PTHR43081">
    <property type="entry name" value="ADENYLATE CYCLASE, TERMINAL-DIFFERENTIATION SPECIFIC-RELATED"/>
    <property type="match status" value="1"/>
</dbReference>
<keyword evidence="1" id="KW-0812">Transmembrane</keyword>
<dbReference type="PROSITE" id="PS50125">
    <property type="entry name" value="GUANYLATE_CYCLASE_2"/>
    <property type="match status" value="1"/>
</dbReference>
<dbReference type="SMART" id="SM00044">
    <property type="entry name" value="CYCc"/>
    <property type="match status" value="1"/>
</dbReference>
<keyword evidence="5" id="KW-1185">Reference proteome</keyword>
<organism evidence="4 5">
    <name type="scientific">Pseudoduganella lurida</name>
    <dbReference type="NCBI Taxonomy" id="1036180"/>
    <lineage>
        <taxon>Bacteria</taxon>
        <taxon>Pseudomonadati</taxon>
        <taxon>Pseudomonadota</taxon>
        <taxon>Betaproteobacteria</taxon>
        <taxon>Burkholderiales</taxon>
        <taxon>Oxalobacteraceae</taxon>
        <taxon>Telluria group</taxon>
        <taxon>Pseudoduganella</taxon>
    </lineage>
</organism>
<feature type="transmembrane region" description="Helical" evidence="1">
    <location>
        <begin position="366"/>
        <end position="387"/>
    </location>
</feature>
<dbReference type="OrthoDB" id="9802500at2"/>
<feature type="transmembrane region" description="Helical" evidence="1">
    <location>
        <begin position="312"/>
        <end position="331"/>
    </location>
</feature>
<feature type="chain" id="PRO_5021829923" evidence="2">
    <location>
        <begin position="26"/>
        <end position="616"/>
    </location>
</feature>
<keyword evidence="2" id="KW-0732">Signal</keyword>
<dbReference type="InterPro" id="IPR001054">
    <property type="entry name" value="A/G_cyclase"/>
</dbReference>
<keyword evidence="1" id="KW-1133">Transmembrane helix</keyword>
<feature type="signal peptide" evidence="2">
    <location>
        <begin position="1"/>
        <end position="25"/>
    </location>
</feature>
<evidence type="ECO:0000313" key="5">
    <source>
        <dbReference type="Proteomes" id="UP000318431"/>
    </source>
</evidence>
<evidence type="ECO:0000256" key="1">
    <source>
        <dbReference type="SAM" id="Phobius"/>
    </source>
</evidence>
<dbReference type="Proteomes" id="UP000318431">
    <property type="component" value="Unassembled WGS sequence"/>
</dbReference>
<dbReference type="GO" id="GO:0009190">
    <property type="term" value="P:cyclic nucleotide biosynthetic process"/>
    <property type="evidence" value="ECO:0007669"/>
    <property type="project" value="InterPro"/>
</dbReference>
<dbReference type="Pfam" id="PF05226">
    <property type="entry name" value="CHASE2"/>
    <property type="match status" value="1"/>
</dbReference>
<dbReference type="InterPro" id="IPR007890">
    <property type="entry name" value="CHASE2"/>
</dbReference>